<sequence length="59" mass="6627">MRTLNDVSYHSDKIVSKLPCSDPKLVARAKQFVILFAAISEMSLYLDILGETRDGIRAE</sequence>
<protein>
    <submittedName>
        <fullName evidence="1">Uncharacterized protein</fullName>
    </submittedName>
</protein>
<gene>
    <name evidence="1" type="ORF">TW81_17865</name>
</gene>
<accession>A0A0F4NEP5</accession>
<dbReference type="Proteomes" id="UP000033673">
    <property type="component" value="Unassembled WGS sequence"/>
</dbReference>
<organism evidence="1 2">
    <name type="scientific">Vibrio galatheae</name>
    <dbReference type="NCBI Taxonomy" id="579748"/>
    <lineage>
        <taxon>Bacteria</taxon>
        <taxon>Pseudomonadati</taxon>
        <taxon>Pseudomonadota</taxon>
        <taxon>Gammaproteobacteria</taxon>
        <taxon>Vibrionales</taxon>
        <taxon>Vibrionaceae</taxon>
        <taxon>Vibrio</taxon>
    </lineage>
</organism>
<dbReference type="AlphaFoldDB" id="A0A0F4NEP5"/>
<keyword evidence="2" id="KW-1185">Reference proteome</keyword>
<evidence type="ECO:0000313" key="2">
    <source>
        <dbReference type="Proteomes" id="UP000033673"/>
    </source>
</evidence>
<dbReference type="EMBL" id="JXXV01000036">
    <property type="protein sequence ID" value="KJY81575.1"/>
    <property type="molecule type" value="Genomic_DNA"/>
</dbReference>
<dbReference type="PATRIC" id="fig|579748.3.peg.3686"/>
<comment type="caution">
    <text evidence="1">The sequence shown here is derived from an EMBL/GenBank/DDBJ whole genome shotgun (WGS) entry which is preliminary data.</text>
</comment>
<proteinExistence type="predicted"/>
<dbReference type="STRING" id="579748.TW81_17865"/>
<evidence type="ECO:0000313" key="1">
    <source>
        <dbReference type="EMBL" id="KJY81575.1"/>
    </source>
</evidence>
<reference evidence="1 2" key="1">
    <citation type="journal article" date="2015" name="BMC Genomics">
        <title>Genome mining reveals unlocked bioactive potential of marine Gram-negative bacteria.</title>
        <authorList>
            <person name="Machado H."/>
            <person name="Sonnenschein E.C."/>
            <person name="Melchiorsen J."/>
            <person name="Gram L."/>
        </authorList>
    </citation>
    <scope>NUCLEOTIDE SEQUENCE [LARGE SCALE GENOMIC DNA]</scope>
    <source>
        <strain evidence="1 2">S2757</strain>
    </source>
</reference>
<name>A0A0F4NEP5_9VIBR</name>